<evidence type="ECO:0000259" key="2">
    <source>
        <dbReference type="Pfam" id="PF00144"/>
    </source>
</evidence>
<keyword evidence="4" id="KW-1185">Reference proteome</keyword>
<feature type="domain" description="Beta-lactamase-related" evidence="2">
    <location>
        <begin position="56"/>
        <end position="369"/>
    </location>
</feature>
<keyword evidence="1" id="KW-0732">Signal</keyword>
<sequence length="389" mass="42542">MTGRKMLQKTMIASVVCLGLAACGSSSNSTEPTLPSPQPAPNVDYQEMLEVAVNSGVPGVIMAIESPEINFTGAAGVADIDTQAPMQTYHQMPTGSSGKKATALLVAMLHEEGMLDMDDLISTWLPTTILSRIENSESMTLRQLLNHTTGVWDYLDDGSSDEWFEAIIDDPTSVKTDIFALQFALDQPAYFAPGEAFYYSNTGYLLAGLILDEVLGEHHHTAMRERLFIGLGMNNTYYNGLEKDKGSIISGYAEFDDEIENTKFIYENIGVADAPLVSTVEDMSLLLRAIVSENSPLDSAITEHLLASDRLVQVNSETQYGLGIFYQNINGKDVYHHGGGDPGYITENYYVADSDLTLTVFFNCSGYEDCQAPAANFMNSVLETIFEDN</sequence>
<dbReference type="InterPro" id="IPR012338">
    <property type="entry name" value="Beta-lactam/transpept-like"/>
</dbReference>
<feature type="signal peptide" evidence="1">
    <location>
        <begin position="1"/>
        <end position="29"/>
    </location>
</feature>
<accession>A0ABN4LP23</accession>
<dbReference type="PROSITE" id="PS51257">
    <property type="entry name" value="PROKAR_LIPOPROTEIN"/>
    <property type="match status" value="1"/>
</dbReference>
<dbReference type="SUPFAM" id="SSF56601">
    <property type="entry name" value="beta-lactamase/transpeptidase-like"/>
    <property type="match status" value="1"/>
</dbReference>
<dbReference type="InterPro" id="IPR050491">
    <property type="entry name" value="AmpC-like"/>
</dbReference>
<proteinExistence type="predicted"/>
<protein>
    <recommendedName>
        <fullName evidence="2">Beta-lactamase-related domain-containing protein</fullName>
    </recommendedName>
</protein>
<dbReference type="EMBL" id="CP013926">
    <property type="protein sequence ID" value="AMJ73687.1"/>
    <property type="molecule type" value="Genomic_DNA"/>
</dbReference>
<dbReference type="InterPro" id="IPR001466">
    <property type="entry name" value="Beta-lactam-related"/>
</dbReference>
<organism evidence="3 4">
    <name type="scientific">Alteromonas stellipolaris</name>
    <dbReference type="NCBI Taxonomy" id="233316"/>
    <lineage>
        <taxon>Bacteria</taxon>
        <taxon>Pseudomonadati</taxon>
        <taxon>Pseudomonadota</taxon>
        <taxon>Gammaproteobacteria</taxon>
        <taxon>Alteromonadales</taxon>
        <taxon>Alteromonadaceae</taxon>
        <taxon>Alteromonas/Salinimonas group</taxon>
        <taxon>Alteromonas</taxon>
    </lineage>
</organism>
<evidence type="ECO:0000313" key="3">
    <source>
        <dbReference type="EMBL" id="AMJ73687.1"/>
    </source>
</evidence>
<evidence type="ECO:0000256" key="1">
    <source>
        <dbReference type="SAM" id="SignalP"/>
    </source>
</evidence>
<dbReference type="Gene3D" id="3.40.710.10">
    <property type="entry name" value="DD-peptidase/beta-lactamase superfamily"/>
    <property type="match status" value="1"/>
</dbReference>
<name>A0ABN4LP23_9ALTE</name>
<dbReference type="Pfam" id="PF00144">
    <property type="entry name" value="Beta-lactamase"/>
    <property type="match status" value="1"/>
</dbReference>
<gene>
    <name evidence="3" type="ORF">AVL57_06685</name>
</gene>
<evidence type="ECO:0000313" key="4">
    <source>
        <dbReference type="Proteomes" id="UP000056750"/>
    </source>
</evidence>
<dbReference type="Proteomes" id="UP000056750">
    <property type="component" value="Chromosome"/>
</dbReference>
<dbReference type="PANTHER" id="PTHR46825">
    <property type="entry name" value="D-ALANYL-D-ALANINE-CARBOXYPEPTIDASE/ENDOPEPTIDASE AMPH"/>
    <property type="match status" value="1"/>
</dbReference>
<dbReference type="PANTHER" id="PTHR46825:SF7">
    <property type="entry name" value="D-ALANYL-D-ALANINE CARBOXYPEPTIDASE"/>
    <property type="match status" value="1"/>
</dbReference>
<reference evidence="3 4" key="1">
    <citation type="submission" date="2015-12" db="EMBL/GenBank/DDBJ databases">
        <title>Intraspecies pangenome expansion in the marine bacterium Alteromonas.</title>
        <authorList>
            <person name="Lopez-Perez M."/>
            <person name="Rodriguez-Valera F."/>
        </authorList>
    </citation>
    <scope>NUCLEOTIDE SEQUENCE [LARGE SCALE GENOMIC DNA]</scope>
    <source>
        <strain evidence="3 4">LMG 21861</strain>
    </source>
</reference>
<feature type="chain" id="PRO_5045627590" description="Beta-lactamase-related domain-containing protein" evidence="1">
    <location>
        <begin position="30"/>
        <end position="389"/>
    </location>
</feature>